<proteinExistence type="predicted"/>
<organism evidence="1">
    <name type="scientific">Dictyoglomus thermophilum</name>
    <dbReference type="NCBI Taxonomy" id="14"/>
    <lineage>
        <taxon>Bacteria</taxon>
        <taxon>Pseudomonadati</taxon>
        <taxon>Dictyoglomota</taxon>
        <taxon>Dictyoglomia</taxon>
        <taxon>Dictyoglomales</taxon>
        <taxon>Dictyoglomaceae</taxon>
        <taxon>Dictyoglomus</taxon>
    </lineage>
</organism>
<accession>A0A7C3RLB5</accession>
<sequence length="100" mass="12034">MTSILSLSNEKIKVIAKELGLSEDELMKQSLVTFLERKLKEIKAEIYKIMNKYMISSIEDFERLYEKVKIEEKDSFEDFKRLDHLEFKKEEIDKILKELK</sequence>
<reference evidence="1" key="1">
    <citation type="journal article" date="2020" name="mSystems">
        <title>Genome- and Community-Level Interaction Insights into Carbon Utilization and Element Cycling Functions of Hydrothermarchaeota in Hydrothermal Sediment.</title>
        <authorList>
            <person name="Zhou Z."/>
            <person name="Liu Y."/>
            <person name="Xu W."/>
            <person name="Pan J."/>
            <person name="Luo Z.H."/>
            <person name="Li M."/>
        </authorList>
    </citation>
    <scope>NUCLEOTIDE SEQUENCE [LARGE SCALE GENOMIC DNA]</scope>
    <source>
        <strain evidence="1">SpSt-81</strain>
    </source>
</reference>
<evidence type="ECO:0000313" key="1">
    <source>
        <dbReference type="EMBL" id="HFX13943.1"/>
    </source>
</evidence>
<comment type="caution">
    <text evidence="1">The sequence shown here is derived from an EMBL/GenBank/DDBJ whole genome shotgun (WGS) entry which is preliminary data.</text>
</comment>
<protein>
    <submittedName>
        <fullName evidence="1">Uncharacterized protein</fullName>
    </submittedName>
</protein>
<name>A0A7C3RLB5_DICTH</name>
<dbReference type="AlphaFoldDB" id="A0A7C3RLB5"/>
<dbReference type="EMBL" id="DTIN01000030">
    <property type="protein sequence ID" value="HFX13943.1"/>
    <property type="molecule type" value="Genomic_DNA"/>
</dbReference>
<gene>
    <name evidence="1" type="ORF">ENW00_07350</name>
</gene>